<dbReference type="RefSeq" id="WP_258540326.1">
    <property type="nucleotide sequence ID" value="NZ_OU015584.1"/>
</dbReference>
<dbReference type="PANTHER" id="PTHR34847:SF1">
    <property type="entry name" value="NODULATION PROTEIN U"/>
    <property type="match status" value="1"/>
</dbReference>
<feature type="domain" description="Carbamoyltransferase C-terminal" evidence="3">
    <location>
        <begin position="395"/>
        <end position="562"/>
    </location>
</feature>
<organism evidence="4 5">
    <name type="scientific">Parvicella tangerina</name>
    <dbReference type="NCBI Taxonomy" id="2829795"/>
    <lineage>
        <taxon>Bacteria</taxon>
        <taxon>Pseudomonadati</taxon>
        <taxon>Bacteroidota</taxon>
        <taxon>Flavobacteriia</taxon>
        <taxon>Flavobacteriales</taxon>
        <taxon>Parvicellaceae</taxon>
        <taxon>Parvicella</taxon>
    </lineage>
</organism>
<dbReference type="CDD" id="cd24098">
    <property type="entry name" value="ASKHA_NBD_TobZ_N"/>
    <property type="match status" value="1"/>
</dbReference>
<keyword evidence="4" id="KW-0808">Transferase</keyword>
<gene>
    <name evidence="4" type="primary">novN</name>
    <name evidence="4" type="ORF">CRYO30217_00081</name>
</gene>
<dbReference type="KEGG" id="ptan:CRYO30217_00081"/>
<name>A0A916JJP6_9FLAO</name>
<dbReference type="Gene3D" id="3.30.420.40">
    <property type="match status" value="2"/>
</dbReference>
<evidence type="ECO:0000313" key="4">
    <source>
        <dbReference type="EMBL" id="CAG5076355.1"/>
    </source>
</evidence>
<evidence type="ECO:0000259" key="3">
    <source>
        <dbReference type="Pfam" id="PF16861"/>
    </source>
</evidence>
<dbReference type="InterPro" id="IPR003696">
    <property type="entry name" value="Carbtransf_dom"/>
</dbReference>
<sequence length="579" mass="65065">MKYILGISAYFHDSAAALLVDGKTVAAAQEERFTRIKHDSSLPINAVHFCLNEAGITTEDIGAIVFYEKPFQKFERIIDSNIKNIPKGFLAFNKAMRSWFSEKLWIPRNLQKGLNYKGQVYFTEHHESHAASAFYPSPFEESLVIVLDAVGEKSCTSVAIGKDSQIQPLIYQEYPHSLGMFYSAFTYYCGFKVNSGEYKLMGLAPYGTPKYVDLIKAHFISISEEGSIQLTMENYDFDRGLKMLSRKGIALLGKAKRKSESKIDQFYMDIAASVQKVLEEAVAKVIRHATTLHDTKNICLAGGVALNCVANQKLTESFPNHTFWVQPAAGDAGGALGAALAFYHRQNERQNRTDSPVSQVYLGPSYNDQEIENTLIQFDANFKCLDNDEFTTTVAEQLSNHKIVGWFQDKMEFGPRALGNRSILASPVPSDMKSRLNLAIKKREGFRPFAPVVLESEAPKWFEKISTSKYMLQTFDAKAGQKIPACVHNDNTSRVQTVSKQDNQKLHSLLQEFQQKTGVPVLINTSFNLRGEPIVCSPEDAINCFIHTDMDVLVLNNYVLMKEENKHVKPSKDVIRVLD</sequence>
<dbReference type="InterPro" id="IPR031730">
    <property type="entry name" value="Carbam_trans_C"/>
</dbReference>
<evidence type="ECO:0000256" key="1">
    <source>
        <dbReference type="ARBA" id="ARBA00006129"/>
    </source>
</evidence>
<dbReference type="EC" id="2.1.3.12" evidence="4"/>
<dbReference type="Pfam" id="PF16861">
    <property type="entry name" value="Carbam_trans_C"/>
    <property type="match status" value="1"/>
</dbReference>
<dbReference type="Pfam" id="PF02543">
    <property type="entry name" value="Carbam_trans_N"/>
    <property type="match status" value="1"/>
</dbReference>
<dbReference type="PANTHER" id="PTHR34847">
    <property type="entry name" value="NODULATION PROTEIN U"/>
    <property type="match status" value="1"/>
</dbReference>
<feature type="domain" description="Carbamoyltransferase" evidence="2">
    <location>
        <begin position="4"/>
        <end position="340"/>
    </location>
</feature>
<protein>
    <submittedName>
        <fullName evidence="4">Decarbamoylnovobiocin carbamoyltransferase</fullName>
        <ecNumber evidence="4">2.1.3.12</ecNumber>
    </submittedName>
</protein>
<dbReference type="GO" id="GO:0016740">
    <property type="term" value="F:transferase activity"/>
    <property type="evidence" value="ECO:0007669"/>
    <property type="project" value="UniProtKB-KW"/>
</dbReference>
<dbReference type="InterPro" id="IPR043129">
    <property type="entry name" value="ATPase_NBD"/>
</dbReference>
<dbReference type="InterPro" id="IPR051338">
    <property type="entry name" value="NodU/CmcH_Carbamoyltrnsfr"/>
</dbReference>
<dbReference type="SUPFAM" id="SSF53067">
    <property type="entry name" value="Actin-like ATPase domain"/>
    <property type="match status" value="1"/>
</dbReference>
<dbReference type="Proteomes" id="UP000683507">
    <property type="component" value="Chromosome"/>
</dbReference>
<evidence type="ECO:0000259" key="2">
    <source>
        <dbReference type="Pfam" id="PF02543"/>
    </source>
</evidence>
<proteinExistence type="inferred from homology"/>
<accession>A0A916JJP6</accession>
<dbReference type="AlphaFoldDB" id="A0A916JJP6"/>
<dbReference type="EMBL" id="OU015584">
    <property type="protein sequence ID" value="CAG5076355.1"/>
    <property type="molecule type" value="Genomic_DNA"/>
</dbReference>
<evidence type="ECO:0000313" key="5">
    <source>
        <dbReference type="Proteomes" id="UP000683507"/>
    </source>
</evidence>
<reference evidence="4" key="1">
    <citation type="submission" date="2021-04" db="EMBL/GenBank/DDBJ databases">
        <authorList>
            <person name="Rodrigo-Torres L."/>
            <person name="Arahal R. D."/>
            <person name="Lucena T."/>
        </authorList>
    </citation>
    <scope>NUCLEOTIDE SEQUENCE</scope>
    <source>
        <strain evidence="4">AS29M-1</strain>
    </source>
</reference>
<dbReference type="InterPro" id="IPR038152">
    <property type="entry name" value="Carbam_trans_C_sf"/>
</dbReference>
<keyword evidence="5" id="KW-1185">Reference proteome</keyword>
<comment type="similarity">
    <text evidence="1">Belongs to the NodU/CmcH family.</text>
</comment>
<dbReference type="Gene3D" id="3.90.870.20">
    <property type="entry name" value="Carbamoyltransferase, C-terminal domain"/>
    <property type="match status" value="1"/>
</dbReference>